<evidence type="ECO:0000313" key="11">
    <source>
        <dbReference type="Proteomes" id="UP000033869"/>
    </source>
</evidence>
<dbReference type="PIRSF" id="PIRSF000876">
    <property type="entry name" value="RR_chemtxs_CheB"/>
    <property type="match status" value="1"/>
</dbReference>
<dbReference type="EC" id="3.5.1.44" evidence="5"/>
<evidence type="ECO:0000256" key="3">
    <source>
        <dbReference type="ARBA" id="ARBA00022801"/>
    </source>
</evidence>
<sequence length="345" mass="37626">MPNKIRVFIVDDNVMVRYALRQLLSEESDIIVVGDSSDYIDLNSEIVKSQADILIMDIPLPRETGIRRLKQINKKGLPAIVFTRSDDTMVKDLVPLLEAGAVGFVLKPAKDDEIASVRDELINEISTHAKFPLRITPRKSAVHFMDPLRVVAIGSSTGGPEALSEIIKQFPANLPAGIAIVQHMPKEFTSGFAARLNNMAKITVKEAANGDIIKAGLALIAPGNYHMTFVMEAQGSKRFARVKLTSDPPKWKLRPTVDKMMTTLAPIYGPNILGVILTGMGEDGVVGMKAIKNEGGRTLVQNRATSVVFGMAQQVIKNNLADEVLALDKIVPRILEILKVKVGST</sequence>
<dbReference type="InterPro" id="IPR011006">
    <property type="entry name" value="CheY-like_superfamily"/>
</dbReference>
<comment type="function">
    <text evidence="5">Involved in chemotaxis. Part of a chemotaxis signal transduction system that modulates chemotaxis in response to various stimuli. Catalyzes the demethylation of specific methylglutamate residues introduced into the chemoreceptors (methyl-accepting chemotaxis proteins or MCP) by CheR. Also mediates the irreversible deamidation of specific glutamine residues to glutamic acid.</text>
</comment>
<evidence type="ECO:0000256" key="7">
    <source>
        <dbReference type="PROSITE-ProRule" id="PRU00169"/>
    </source>
</evidence>
<dbReference type="GO" id="GO:0000156">
    <property type="term" value="F:phosphorelay response regulator activity"/>
    <property type="evidence" value="ECO:0007669"/>
    <property type="project" value="InterPro"/>
</dbReference>
<dbReference type="InterPro" id="IPR035909">
    <property type="entry name" value="CheB_C"/>
</dbReference>
<dbReference type="EC" id="3.1.1.61" evidence="5"/>
<dbReference type="Pfam" id="PF01339">
    <property type="entry name" value="CheB_methylest"/>
    <property type="match status" value="1"/>
</dbReference>
<keyword evidence="2 5" id="KW-0145">Chemotaxis</keyword>
<evidence type="ECO:0000256" key="1">
    <source>
        <dbReference type="ARBA" id="ARBA00022490"/>
    </source>
</evidence>
<dbReference type="Pfam" id="PF00072">
    <property type="entry name" value="Response_reg"/>
    <property type="match status" value="1"/>
</dbReference>
<evidence type="ECO:0000256" key="5">
    <source>
        <dbReference type="HAMAP-Rule" id="MF_00099"/>
    </source>
</evidence>
<dbReference type="GO" id="GO:0008984">
    <property type="term" value="F:protein-glutamate methylesterase activity"/>
    <property type="evidence" value="ECO:0007669"/>
    <property type="project" value="UniProtKB-UniRule"/>
</dbReference>
<dbReference type="PATRIC" id="fig|1618344.3.peg.1129"/>
<comment type="catalytic activity">
    <reaction evidence="4 5">
        <text>[protein]-L-glutamate 5-O-methyl ester + H2O = L-glutamyl-[protein] + methanol + H(+)</text>
        <dbReference type="Rhea" id="RHEA:23236"/>
        <dbReference type="Rhea" id="RHEA-COMP:10208"/>
        <dbReference type="Rhea" id="RHEA-COMP:10311"/>
        <dbReference type="ChEBI" id="CHEBI:15377"/>
        <dbReference type="ChEBI" id="CHEBI:15378"/>
        <dbReference type="ChEBI" id="CHEBI:17790"/>
        <dbReference type="ChEBI" id="CHEBI:29973"/>
        <dbReference type="ChEBI" id="CHEBI:82795"/>
        <dbReference type="EC" id="3.1.1.61"/>
    </reaction>
</comment>
<comment type="similarity">
    <text evidence="5">Belongs to the CheB family.</text>
</comment>
<dbReference type="PROSITE" id="PS50122">
    <property type="entry name" value="CHEB"/>
    <property type="match status" value="1"/>
</dbReference>
<protein>
    <recommendedName>
        <fullName evidence="5">Protein-glutamate methylesterase/protein-glutamine glutaminase</fullName>
        <ecNumber evidence="5">3.1.1.61</ecNumber>
        <ecNumber evidence="5">3.5.1.44</ecNumber>
    </recommendedName>
</protein>
<dbReference type="GO" id="GO:0050568">
    <property type="term" value="F:protein-glutamine glutaminase activity"/>
    <property type="evidence" value="ECO:0007669"/>
    <property type="project" value="UniProtKB-UniRule"/>
</dbReference>
<comment type="caution">
    <text evidence="10">The sequence shown here is derived from an EMBL/GenBank/DDBJ whole genome shotgun (WGS) entry which is preliminary data.</text>
</comment>
<evidence type="ECO:0000256" key="6">
    <source>
        <dbReference type="PROSITE-ProRule" id="PRU00050"/>
    </source>
</evidence>
<proteinExistence type="inferred from homology"/>
<gene>
    <name evidence="5" type="primary">cheB</name>
    <name evidence="10" type="ORF">UU65_C0006G0006</name>
</gene>
<feature type="active site" evidence="5 6">
    <location>
        <position position="156"/>
    </location>
</feature>
<evidence type="ECO:0000256" key="4">
    <source>
        <dbReference type="ARBA" id="ARBA00048267"/>
    </source>
</evidence>
<dbReference type="InterPro" id="IPR058245">
    <property type="entry name" value="NreC/VraR/RcsB-like_REC"/>
</dbReference>
<dbReference type="InterPro" id="IPR008248">
    <property type="entry name" value="CheB-like"/>
</dbReference>
<feature type="active site" evidence="5 6">
    <location>
        <position position="183"/>
    </location>
</feature>
<evidence type="ECO:0000313" key="10">
    <source>
        <dbReference type="EMBL" id="KKS08636.1"/>
    </source>
</evidence>
<dbReference type="Gene3D" id="3.40.50.2300">
    <property type="match status" value="1"/>
</dbReference>
<comment type="catalytic activity">
    <reaction evidence="5">
        <text>L-glutaminyl-[protein] + H2O = L-glutamyl-[protein] + NH4(+)</text>
        <dbReference type="Rhea" id="RHEA:16441"/>
        <dbReference type="Rhea" id="RHEA-COMP:10207"/>
        <dbReference type="Rhea" id="RHEA-COMP:10208"/>
        <dbReference type="ChEBI" id="CHEBI:15377"/>
        <dbReference type="ChEBI" id="CHEBI:28938"/>
        <dbReference type="ChEBI" id="CHEBI:29973"/>
        <dbReference type="ChEBI" id="CHEBI:30011"/>
        <dbReference type="EC" id="3.5.1.44"/>
    </reaction>
</comment>
<dbReference type="PANTHER" id="PTHR42872">
    <property type="entry name" value="PROTEIN-GLUTAMATE METHYLESTERASE/PROTEIN-GLUTAMINE GLUTAMINASE"/>
    <property type="match status" value="1"/>
</dbReference>
<dbReference type="CDD" id="cd16432">
    <property type="entry name" value="CheB_Rec"/>
    <property type="match status" value="1"/>
</dbReference>
<dbReference type="SUPFAM" id="SSF52738">
    <property type="entry name" value="Methylesterase CheB, C-terminal domain"/>
    <property type="match status" value="1"/>
</dbReference>
<evidence type="ECO:0000259" key="9">
    <source>
        <dbReference type="PROSITE" id="PS50122"/>
    </source>
</evidence>
<dbReference type="AlphaFoldDB" id="A0A0G0YGG4"/>
<dbReference type="GO" id="GO:0006935">
    <property type="term" value="P:chemotaxis"/>
    <property type="evidence" value="ECO:0007669"/>
    <property type="project" value="UniProtKB-UniRule"/>
</dbReference>
<organism evidence="10 11">
    <name type="scientific">candidate division CPR2 bacterium GW2011_GWC1_41_48</name>
    <dbReference type="NCBI Taxonomy" id="1618344"/>
    <lineage>
        <taxon>Bacteria</taxon>
        <taxon>Bacteria division CPR2</taxon>
    </lineage>
</organism>
<evidence type="ECO:0000256" key="2">
    <source>
        <dbReference type="ARBA" id="ARBA00022500"/>
    </source>
</evidence>
<keyword evidence="5 7" id="KW-0597">Phosphoprotein</keyword>
<feature type="modified residue" description="4-aspartylphosphate" evidence="5 7">
    <location>
        <position position="57"/>
    </location>
</feature>
<comment type="PTM">
    <text evidence="5">Phosphorylated by CheA. Phosphorylation of the N-terminal regulatory domain activates the methylesterase activity.</text>
</comment>
<dbReference type="PROSITE" id="PS50110">
    <property type="entry name" value="RESPONSE_REGULATORY"/>
    <property type="match status" value="1"/>
</dbReference>
<dbReference type="EMBL" id="LCBL01000006">
    <property type="protein sequence ID" value="KKS08636.1"/>
    <property type="molecule type" value="Genomic_DNA"/>
</dbReference>
<comment type="subcellular location">
    <subcellularLocation>
        <location evidence="5">Cytoplasm</location>
    </subcellularLocation>
</comment>
<dbReference type="PANTHER" id="PTHR42872:SF6">
    <property type="entry name" value="PROTEIN-GLUTAMATE METHYLESTERASE_PROTEIN-GLUTAMINE GLUTAMINASE"/>
    <property type="match status" value="1"/>
</dbReference>
<dbReference type="InterPro" id="IPR000673">
    <property type="entry name" value="Sig_transdc_resp-reg_Me-estase"/>
</dbReference>
<evidence type="ECO:0000259" key="8">
    <source>
        <dbReference type="PROSITE" id="PS50110"/>
    </source>
</evidence>
<accession>A0A0G0YGG4</accession>
<feature type="active site" evidence="5 6">
    <location>
        <position position="283"/>
    </location>
</feature>
<dbReference type="Gene3D" id="3.40.50.180">
    <property type="entry name" value="Methylesterase CheB, C-terminal domain"/>
    <property type="match status" value="1"/>
</dbReference>
<feature type="domain" description="Response regulatory" evidence="8">
    <location>
        <begin position="6"/>
        <end position="122"/>
    </location>
</feature>
<dbReference type="SUPFAM" id="SSF52172">
    <property type="entry name" value="CheY-like"/>
    <property type="match status" value="1"/>
</dbReference>
<keyword evidence="3 5" id="KW-0378">Hydrolase</keyword>
<dbReference type="Proteomes" id="UP000033869">
    <property type="component" value="Unassembled WGS sequence"/>
</dbReference>
<keyword evidence="1 5" id="KW-0963">Cytoplasm</keyword>
<dbReference type="InterPro" id="IPR001789">
    <property type="entry name" value="Sig_transdc_resp-reg_receiver"/>
</dbReference>
<dbReference type="HAMAP" id="MF_00099">
    <property type="entry name" value="CheB_chemtxs"/>
    <property type="match status" value="1"/>
</dbReference>
<dbReference type="CDD" id="cd17535">
    <property type="entry name" value="REC_NarL-like"/>
    <property type="match status" value="1"/>
</dbReference>
<name>A0A0G0YGG4_UNCC2</name>
<dbReference type="SMART" id="SM00448">
    <property type="entry name" value="REC"/>
    <property type="match status" value="1"/>
</dbReference>
<feature type="domain" description="CheB-type methylesterase" evidence="9">
    <location>
        <begin position="147"/>
        <end position="341"/>
    </location>
</feature>
<reference evidence="10 11" key="1">
    <citation type="journal article" date="2015" name="Nature">
        <title>rRNA introns, odd ribosomes, and small enigmatic genomes across a large radiation of phyla.</title>
        <authorList>
            <person name="Brown C.T."/>
            <person name="Hug L.A."/>
            <person name="Thomas B.C."/>
            <person name="Sharon I."/>
            <person name="Castelle C.J."/>
            <person name="Singh A."/>
            <person name="Wilkins M.J."/>
            <person name="Williams K.H."/>
            <person name="Banfield J.F."/>
        </authorList>
    </citation>
    <scope>NUCLEOTIDE SEQUENCE [LARGE SCALE GENOMIC DNA]</scope>
</reference>
<comment type="domain">
    <text evidence="5">Contains a C-terminal catalytic domain, and an N-terminal region which modulates catalytic activity.</text>
</comment>
<dbReference type="GO" id="GO:0005737">
    <property type="term" value="C:cytoplasm"/>
    <property type="evidence" value="ECO:0007669"/>
    <property type="project" value="UniProtKB-SubCell"/>
</dbReference>